<gene>
    <name evidence="8" type="ORF">QBC32DRAFT_139112</name>
</gene>
<evidence type="ECO:0000256" key="4">
    <source>
        <dbReference type="PROSITE-ProRule" id="PRU01343"/>
    </source>
</evidence>
<feature type="region of interest" description="Disordered" evidence="6">
    <location>
        <begin position="274"/>
        <end position="329"/>
    </location>
</feature>
<dbReference type="PROSITE" id="PS51999">
    <property type="entry name" value="ZF_GRF"/>
    <property type="match status" value="1"/>
</dbReference>
<sequence length="440" mass="48625">MGRGNGFFKSRHPGFFNKEEGRWYCSCINGPQPAVKLQVKKEGPNQGRFFYVCREPKDIGAIPGQCGFFLWEDAAELREREAALRPVQRVVPSSEYVADLRNYMPRLPWFPPCAPGWGLTDCPYPDCDYCQDPDNDLDGVKVKEEDMDDQASGLSAMKFPGMRKRPAAAAAATVEEEEYGTLESDVERELVEIVDSSPLRPSQLQQQHHRGNNAPVSAPALSQNRMSNTTTAGMQHRHPGTRTPNPQRTYDASASMLTPTSRGNTITVASEPGATKRVKFSDPGEPLTTTRPTRSTSTTPGQTQGCSLQSTAIGGISRPTTTTGPGPGDDYEITTSILSILSNEKGVSDVTRQAIRDKLNTYALRMRGVERGRDMTRAALKAKEAKEEELKARIEELERERKVAVDKVRALRDELGRFLGMLMVVALMTTVVGWRGQGRE</sequence>
<feature type="compositionally biased region" description="Polar residues" evidence="6">
    <location>
        <begin position="220"/>
        <end position="233"/>
    </location>
</feature>
<evidence type="ECO:0000313" key="8">
    <source>
        <dbReference type="EMBL" id="KAK3952651.1"/>
    </source>
</evidence>
<keyword evidence="3" id="KW-0862">Zinc</keyword>
<keyword evidence="5" id="KW-0175">Coiled coil</keyword>
<dbReference type="Proteomes" id="UP001303222">
    <property type="component" value="Unassembled WGS sequence"/>
</dbReference>
<reference evidence="8" key="2">
    <citation type="submission" date="2023-06" db="EMBL/GenBank/DDBJ databases">
        <authorList>
            <consortium name="Lawrence Berkeley National Laboratory"/>
            <person name="Mondo S.J."/>
            <person name="Hensen N."/>
            <person name="Bonometti L."/>
            <person name="Westerberg I."/>
            <person name="Brannstrom I.O."/>
            <person name="Guillou S."/>
            <person name="Cros-Aarteil S."/>
            <person name="Calhoun S."/>
            <person name="Haridas S."/>
            <person name="Kuo A."/>
            <person name="Pangilinan J."/>
            <person name="Riley R."/>
            <person name="Labutti K."/>
            <person name="Andreopoulos B."/>
            <person name="Lipzen A."/>
            <person name="Chen C."/>
            <person name="Yanf M."/>
            <person name="Daum C."/>
            <person name="Ng V."/>
            <person name="Clum A."/>
            <person name="Steindorff A."/>
            <person name="Ohm R."/>
            <person name="Martin F."/>
            <person name="Silar P."/>
            <person name="Natvig D."/>
            <person name="Lalanne C."/>
            <person name="Gautier V."/>
            <person name="Ament-Velasquez S.L."/>
            <person name="Kruys A."/>
            <person name="Hutchinson M.I."/>
            <person name="Powell A.J."/>
            <person name="Barry K."/>
            <person name="Miller A.N."/>
            <person name="Grigoriev I.V."/>
            <person name="Debuchy R."/>
            <person name="Gladieux P."/>
            <person name="Thoren M.H."/>
            <person name="Johannesson H."/>
        </authorList>
    </citation>
    <scope>NUCLEOTIDE SEQUENCE</scope>
    <source>
        <strain evidence="8">CBS 626.80</strain>
    </source>
</reference>
<dbReference type="EMBL" id="MU859120">
    <property type="protein sequence ID" value="KAK3952651.1"/>
    <property type="molecule type" value="Genomic_DNA"/>
</dbReference>
<evidence type="ECO:0000256" key="1">
    <source>
        <dbReference type="ARBA" id="ARBA00022723"/>
    </source>
</evidence>
<feature type="coiled-coil region" evidence="5">
    <location>
        <begin position="373"/>
        <end position="414"/>
    </location>
</feature>
<evidence type="ECO:0000313" key="9">
    <source>
        <dbReference type="Proteomes" id="UP001303222"/>
    </source>
</evidence>
<accession>A0AAN6NVH8</accession>
<organism evidence="8 9">
    <name type="scientific">Pseudoneurospora amorphoporcata</name>
    <dbReference type="NCBI Taxonomy" id="241081"/>
    <lineage>
        <taxon>Eukaryota</taxon>
        <taxon>Fungi</taxon>
        <taxon>Dikarya</taxon>
        <taxon>Ascomycota</taxon>
        <taxon>Pezizomycotina</taxon>
        <taxon>Sordariomycetes</taxon>
        <taxon>Sordariomycetidae</taxon>
        <taxon>Sordariales</taxon>
        <taxon>Sordariaceae</taxon>
        <taxon>Pseudoneurospora</taxon>
    </lineage>
</organism>
<keyword evidence="1" id="KW-0479">Metal-binding</keyword>
<name>A0AAN6NVH8_9PEZI</name>
<proteinExistence type="predicted"/>
<evidence type="ECO:0000256" key="5">
    <source>
        <dbReference type="SAM" id="Coils"/>
    </source>
</evidence>
<dbReference type="Pfam" id="PF06839">
    <property type="entry name" value="Zn_ribbon_GRF"/>
    <property type="match status" value="1"/>
</dbReference>
<evidence type="ECO:0000259" key="7">
    <source>
        <dbReference type="PROSITE" id="PS51999"/>
    </source>
</evidence>
<reference evidence="8" key="1">
    <citation type="journal article" date="2023" name="Mol. Phylogenet. Evol.">
        <title>Genome-scale phylogeny and comparative genomics of the fungal order Sordariales.</title>
        <authorList>
            <person name="Hensen N."/>
            <person name="Bonometti L."/>
            <person name="Westerberg I."/>
            <person name="Brannstrom I.O."/>
            <person name="Guillou S."/>
            <person name="Cros-Aarteil S."/>
            <person name="Calhoun S."/>
            <person name="Haridas S."/>
            <person name="Kuo A."/>
            <person name="Mondo S."/>
            <person name="Pangilinan J."/>
            <person name="Riley R."/>
            <person name="LaButti K."/>
            <person name="Andreopoulos B."/>
            <person name="Lipzen A."/>
            <person name="Chen C."/>
            <person name="Yan M."/>
            <person name="Daum C."/>
            <person name="Ng V."/>
            <person name="Clum A."/>
            <person name="Steindorff A."/>
            <person name="Ohm R.A."/>
            <person name="Martin F."/>
            <person name="Silar P."/>
            <person name="Natvig D.O."/>
            <person name="Lalanne C."/>
            <person name="Gautier V."/>
            <person name="Ament-Velasquez S.L."/>
            <person name="Kruys A."/>
            <person name="Hutchinson M.I."/>
            <person name="Powell A.J."/>
            <person name="Barry K."/>
            <person name="Miller A.N."/>
            <person name="Grigoriev I.V."/>
            <person name="Debuchy R."/>
            <person name="Gladieux P."/>
            <person name="Hiltunen Thoren M."/>
            <person name="Johannesson H."/>
        </authorList>
    </citation>
    <scope>NUCLEOTIDE SEQUENCE</scope>
    <source>
        <strain evidence="8">CBS 626.80</strain>
    </source>
</reference>
<evidence type="ECO:0000256" key="6">
    <source>
        <dbReference type="SAM" id="MobiDB-lite"/>
    </source>
</evidence>
<feature type="region of interest" description="Disordered" evidence="6">
    <location>
        <begin position="200"/>
        <end position="250"/>
    </location>
</feature>
<keyword evidence="2 4" id="KW-0863">Zinc-finger</keyword>
<feature type="domain" description="GRF-type" evidence="7">
    <location>
        <begin position="27"/>
        <end position="75"/>
    </location>
</feature>
<keyword evidence="9" id="KW-1185">Reference proteome</keyword>
<dbReference type="InterPro" id="IPR010666">
    <property type="entry name" value="Znf_GRF"/>
</dbReference>
<evidence type="ECO:0000256" key="3">
    <source>
        <dbReference type="ARBA" id="ARBA00022833"/>
    </source>
</evidence>
<feature type="compositionally biased region" description="Low complexity" evidence="6">
    <location>
        <begin position="288"/>
        <end position="305"/>
    </location>
</feature>
<evidence type="ECO:0000256" key="2">
    <source>
        <dbReference type="ARBA" id="ARBA00022771"/>
    </source>
</evidence>
<comment type="caution">
    <text evidence="8">The sequence shown here is derived from an EMBL/GenBank/DDBJ whole genome shotgun (WGS) entry which is preliminary data.</text>
</comment>
<dbReference type="AlphaFoldDB" id="A0AAN6NVH8"/>
<protein>
    <recommendedName>
        <fullName evidence="7">GRF-type domain-containing protein</fullName>
    </recommendedName>
</protein>
<dbReference type="GO" id="GO:0008270">
    <property type="term" value="F:zinc ion binding"/>
    <property type="evidence" value="ECO:0007669"/>
    <property type="project" value="UniProtKB-KW"/>
</dbReference>